<proteinExistence type="inferred from homology"/>
<evidence type="ECO:0000259" key="5">
    <source>
        <dbReference type="PROSITE" id="PS50931"/>
    </source>
</evidence>
<evidence type="ECO:0000256" key="4">
    <source>
        <dbReference type="ARBA" id="ARBA00023163"/>
    </source>
</evidence>
<dbReference type="RefSeq" id="WP_341429123.1">
    <property type="nucleotide sequence ID" value="NZ_JBBUTG010000033.1"/>
</dbReference>
<comment type="similarity">
    <text evidence="1">Belongs to the LysR transcriptional regulatory family.</text>
</comment>
<dbReference type="InterPro" id="IPR000847">
    <property type="entry name" value="LysR_HTH_N"/>
</dbReference>
<dbReference type="InterPro" id="IPR036388">
    <property type="entry name" value="WH-like_DNA-bd_sf"/>
</dbReference>
<dbReference type="SUPFAM" id="SSF46785">
    <property type="entry name" value="Winged helix' DNA-binding domain"/>
    <property type="match status" value="1"/>
</dbReference>
<dbReference type="PANTHER" id="PTHR30537">
    <property type="entry name" value="HTH-TYPE TRANSCRIPTIONAL REGULATOR"/>
    <property type="match status" value="1"/>
</dbReference>
<keyword evidence="2" id="KW-0805">Transcription regulation</keyword>
<dbReference type="Pfam" id="PF00126">
    <property type="entry name" value="HTH_1"/>
    <property type="match status" value="1"/>
</dbReference>
<dbReference type="EMBL" id="JBBUTG010000033">
    <property type="protein sequence ID" value="MEK8034694.1"/>
    <property type="molecule type" value="Genomic_DNA"/>
</dbReference>
<keyword evidence="7" id="KW-1185">Reference proteome</keyword>
<evidence type="ECO:0000256" key="3">
    <source>
        <dbReference type="ARBA" id="ARBA00023125"/>
    </source>
</evidence>
<dbReference type="PROSITE" id="PS50931">
    <property type="entry name" value="HTH_LYSR"/>
    <property type="match status" value="1"/>
</dbReference>
<dbReference type="Pfam" id="PF03466">
    <property type="entry name" value="LysR_substrate"/>
    <property type="match status" value="1"/>
</dbReference>
<keyword evidence="3" id="KW-0238">DNA-binding</keyword>
<protein>
    <submittedName>
        <fullName evidence="6">LysR substrate-binding domain-containing protein</fullName>
    </submittedName>
</protein>
<reference evidence="6 7" key="1">
    <citation type="submission" date="2024-04" db="EMBL/GenBank/DDBJ databases">
        <title>Novel species of the genus Ideonella isolated from streams.</title>
        <authorList>
            <person name="Lu H."/>
        </authorList>
    </citation>
    <scope>NUCLEOTIDE SEQUENCE [LARGE SCALE GENOMIC DNA]</scope>
    <source>
        <strain evidence="6 7">DXS29W</strain>
    </source>
</reference>
<dbReference type="Gene3D" id="3.40.190.290">
    <property type="match status" value="1"/>
</dbReference>
<dbReference type="SUPFAM" id="SSF53850">
    <property type="entry name" value="Periplasmic binding protein-like II"/>
    <property type="match status" value="1"/>
</dbReference>
<gene>
    <name evidence="6" type="ORF">AACH06_28080</name>
</gene>
<evidence type="ECO:0000313" key="6">
    <source>
        <dbReference type="EMBL" id="MEK8034694.1"/>
    </source>
</evidence>
<dbReference type="InterPro" id="IPR005119">
    <property type="entry name" value="LysR_subst-bd"/>
</dbReference>
<dbReference type="PANTHER" id="PTHR30537:SF5">
    <property type="entry name" value="HTH-TYPE TRANSCRIPTIONAL ACTIVATOR TTDR-RELATED"/>
    <property type="match status" value="1"/>
</dbReference>
<evidence type="ECO:0000313" key="7">
    <source>
        <dbReference type="Proteomes" id="UP001371218"/>
    </source>
</evidence>
<dbReference type="CDD" id="cd08479">
    <property type="entry name" value="PBP2_CrgA_like_9"/>
    <property type="match status" value="1"/>
</dbReference>
<sequence length="305" mass="33905">MNSTPDTNDLRVFCAVVRTGSFASASVDLGSSPAYVSKRIGLLERALGVQLFHRTTRRVQLTEEGQRAHQAAQRVLEEVGLLMESVGGVKHRARGHLQVCSSFGFGRLQAAPALAALQRRHPGLQVRLDLFDRLVDITSEGFDLDIRVGDEIAPNLIARRLARNWRVLCASPSYVDTHGHPGTVDELAMRDCLPIKERDHPFGLWRLVDGHVERAVKVRGPLASNNGEVVLQWTLQGHGIALRSLWQVGPLLASGRLVHVLPEVTQPADIWAVYPMRLERSAKLRLAVNFLVDWFGRNLPDPERV</sequence>
<comment type="caution">
    <text evidence="6">The sequence shown here is derived from an EMBL/GenBank/DDBJ whole genome shotgun (WGS) entry which is preliminary data.</text>
</comment>
<dbReference type="Gene3D" id="1.10.10.10">
    <property type="entry name" value="Winged helix-like DNA-binding domain superfamily/Winged helix DNA-binding domain"/>
    <property type="match status" value="1"/>
</dbReference>
<evidence type="ECO:0000256" key="2">
    <source>
        <dbReference type="ARBA" id="ARBA00023015"/>
    </source>
</evidence>
<organism evidence="6 7">
    <name type="scientific">Ideonella lacteola</name>
    <dbReference type="NCBI Taxonomy" id="2984193"/>
    <lineage>
        <taxon>Bacteria</taxon>
        <taxon>Pseudomonadati</taxon>
        <taxon>Pseudomonadota</taxon>
        <taxon>Betaproteobacteria</taxon>
        <taxon>Burkholderiales</taxon>
        <taxon>Sphaerotilaceae</taxon>
        <taxon>Ideonella</taxon>
    </lineage>
</organism>
<name>A0ABU9BZZ9_9BURK</name>
<dbReference type="Proteomes" id="UP001371218">
    <property type="component" value="Unassembled WGS sequence"/>
</dbReference>
<accession>A0ABU9BZZ9</accession>
<dbReference type="InterPro" id="IPR036390">
    <property type="entry name" value="WH_DNA-bd_sf"/>
</dbReference>
<dbReference type="InterPro" id="IPR058163">
    <property type="entry name" value="LysR-type_TF_proteobact-type"/>
</dbReference>
<feature type="domain" description="HTH lysR-type" evidence="5">
    <location>
        <begin position="5"/>
        <end position="62"/>
    </location>
</feature>
<keyword evidence="4" id="KW-0804">Transcription</keyword>
<evidence type="ECO:0000256" key="1">
    <source>
        <dbReference type="ARBA" id="ARBA00009437"/>
    </source>
</evidence>